<dbReference type="PRINTS" id="PR00320">
    <property type="entry name" value="GPROTEINBRPT"/>
</dbReference>
<dbReference type="InterPro" id="IPR001680">
    <property type="entry name" value="WD40_rpt"/>
</dbReference>
<keyword evidence="4" id="KW-0677">Repeat</keyword>
<feature type="region of interest" description="Disordered" evidence="6">
    <location>
        <begin position="1"/>
        <end position="24"/>
    </location>
</feature>
<keyword evidence="3" id="KW-0853">WD repeat</keyword>
<dbReference type="PANTHER" id="PTHR22842:SF3">
    <property type="entry name" value="WD REPEAT DOMAIN-CONTAINING PROTEIN 83"/>
    <property type="match status" value="1"/>
</dbReference>
<evidence type="ECO:0000313" key="7">
    <source>
        <dbReference type="EMBL" id="GFF15092.1"/>
    </source>
</evidence>
<evidence type="ECO:0000256" key="6">
    <source>
        <dbReference type="SAM" id="MobiDB-lite"/>
    </source>
</evidence>
<dbReference type="InterPro" id="IPR015943">
    <property type="entry name" value="WD40/YVTN_repeat-like_dom_sf"/>
</dbReference>
<gene>
    <name evidence="7" type="ORF">ATEIFO6365_0004021100</name>
</gene>
<dbReference type="OrthoDB" id="71437at2759"/>
<dbReference type="Proteomes" id="UP000452235">
    <property type="component" value="Unassembled WGS sequence"/>
</dbReference>
<dbReference type="InterPro" id="IPR036322">
    <property type="entry name" value="WD40_repeat_dom_sf"/>
</dbReference>
<dbReference type="SUPFAM" id="SSF50978">
    <property type="entry name" value="WD40 repeat-like"/>
    <property type="match status" value="1"/>
</dbReference>
<dbReference type="GO" id="GO:0071013">
    <property type="term" value="C:catalytic step 2 spliceosome"/>
    <property type="evidence" value="ECO:0007669"/>
    <property type="project" value="TreeGrafter"/>
</dbReference>
<accession>A0A5M3YNN5</accession>
<keyword evidence="8" id="KW-1185">Reference proteome</keyword>
<dbReference type="InterPro" id="IPR020472">
    <property type="entry name" value="WD40_PAC1"/>
</dbReference>
<dbReference type="GO" id="GO:0000398">
    <property type="term" value="P:mRNA splicing, via spliceosome"/>
    <property type="evidence" value="ECO:0007669"/>
    <property type="project" value="TreeGrafter"/>
</dbReference>
<evidence type="ECO:0000256" key="5">
    <source>
        <dbReference type="ARBA" id="ARBA00038145"/>
    </source>
</evidence>
<comment type="subcellular location">
    <subcellularLocation>
        <location evidence="1">Cytoplasm</location>
    </subcellularLocation>
</comment>
<evidence type="ECO:0000256" key="2">
    <source>
        <dbReference type="ARBA" id="ARBA00022490"/>
    </source>
</evidence>
<keyword evidence="2" id="KW-0963">Cytoplasm</keyword>
<sequence length="409" mass="43486">MVSAQQRSVFSASSPEPSLTHAGPVNAVTFSSYPGTYVLSGAADRAVHLSRAIPNNSGSSPTETSTPIQKYEAHGYTVLDIAVAADNARFASVGGDRQVFLWDVEQGITVRRWSGHMSRIEAVEFAGEGDSVVVSGSADTTINLWDARSNAHKPLQTLSEATDTVSALHVHMPTYSIASGSYDGRVRIYDLRMGRTTVDVLAHPVTSVRCSADGNALLASTLDGRIRMLDRADGKLLKAFGTDESAAGAGGPRRYRNSELRVRSVFAQGDAVVLSGSEADKESGYGDAAVFAWDVLSGEVVGCVPAGEGVRVGRSKFTDKATCAVAKTDAKCICSSPTRCLHDTCNAPRSKQKDNGAIRIQESQESDRPRMGIGSVLAGVSSTMRSQAKHNLNTISIHSWRNCAIQPDH</sequence>
<comment type="similarity">
    <text evidence="5">Belongs to the WD repeat MORG1 family.</text>
</comment>
<evidence type="ECO:0000256" key="1">
    <source>
        <dbReference type="ARBA" id="ARBA00004496"/>
    </source>
</evidence>
<dbReference type="Pfam" id="PF00400">
    <property type="entry name" value="WD40"/>
    <property type="match status" value="4"/>
</dbReference>
<name>A0A5M3YNN5_ASPTE</name>
<reference evidence="7 8" key="1">
    <citation type="submission" date="2020-01" db="EMBL/GenBank/DDBJ databases">
        <title>Aspergillus terreus IFO 6365 whole genome shotgun sequence.</title>
        <authorList>
            <person name="Kanamasa S."/>
            <person name="Takahashi H."/>
        </authorList>
    </citation>
    <scope>NUCLEOTIDE SEQUENCE [LARGE SCALE GENOMIC DNA]</scope>
    <source>
        <strain evidence="7 8">IFO 6365</strain>
    </source>
</reference>
<organism evidence="7 8">
    <name type="scientific">Aspergillus terreus</name>
    <dbReference type="NCBI Taxonomy" id="33178"/>
    <lineage>
        <taxon>Eukaryota</taxon>
        <taxon>Fungi</taxon>
        <taxon>Dikarya</taxon>
        <taxon>Ascomycota</taxon>
        <taxon>Pezizomycotina</taxon>
        <taxon>Eurotiomycetes</taxon>
        <taxon>Eurotiomycetidae</taxon>
        <taxon>Eurotiales</taxon>
        <taxon>Aspergillaceae</taxon>
        <taxon>Aspergillus</taxon>
        <taxon>Aspergillus subgen. Circumdati</taxon>
    </lineage>
</organism>
<feature type="compositionally biased region" description="Polar residues" evidence="6">
    <location>
        <begin position="1"/>
        <end position="17"/>
    </location>
</feature>
<dbReference type="Gene3D" id="2.130.10.10">
    <property type="entry name" value="YVTN repeat-like/Quinoprotein amine dehydrogenase"/>
    <property type="match status" value="1"/>
</dbReference>
<dbReference type="GO" id="GO:0005737">
    <property type="term" value="C:cytoplasm"/>
    <property type="evidence" value="ECO:0007669"/>
    <property type="project" value="UniProtKB-SubCell"/>
</dbReference>
<dbReference type="PROSITE" id="PS50294">
    <property type="entry name" value="WD_REPEATS_REGION"/>
    <property type="match status" value="2"/>
</dbReference>
<protein>
    <submittedName>
        <fullName evidence="7">WD domain protein</fullName>
    </submittedName>
</protein>
<dbReference type="PROSITE" id="PS50082">
    <property type="entry name" value="WD_REPEATS_2"/>
    <property type="match status" value="3"/>
</dbReference>
<dbReference type="InterPro" id="IPR019775">
    <property type="entry name" value="WD40_repeat_CS"/>
</dbReference>
<evidence type="ECO:0000256" key="3">
    <source>
        <dbReference type="ARBA" id="ARBA00022574"/>
    </source>
</evidence>
<dbReference type="PANTHER" id="PTHR22842">
    <property type="entry name" value="WD40 REPEAT PROTEIN"/>
    <property type="match status" value="1"/>
</dbReference>
<dbReference type="EMBL" id="BLJY01000004">
    <property type="protein sequence ID" value="GFF15092.1"/>
    <property type="molecule type" value="Genomic_DNA"/>
</dbReference>
<evidence type="ECO:0000256" key="4">
    <source>
        <dbReference type="ARBA" id="ARBA00022737"/>
    </source>
</evidence>
<dbReference type="PROSITE" id="PS00678">
    <property type="entry name" value="WD_REPEATS_1"/>
    <property type="match status" value="1"/>
</dbReference>
<dbReference type="SMART" id="SM00320">
    <property type="entry name" value="WD40"/>
    <property type="match status" value="5"/>
</dbReference>
<proteinExistence type="inferred from homology"/>
<evidence type="ECO:0000313" key="8">
    <source>
        <dbReference type="Proteomes" id="UP000452235"/>
    </source>
</evidence>
<dbReference type="VEuPathDB" id="FungiDB:ATEG_09288"/>
<dbReference type="InterPro" id="IPR051980">
    <property type="entry name" value="WD_repeat_MORG1"/>
</dbReference>
<dbReference type="AlphaFoldDB" id="A0A5M3YNN5"/>
<comment type="caution">
    <text evidence="7">The sequence shown here is derived from an EMBL/GenBank/DDBJ whole genome shotgun (WGS) entry which is preliminary data.</text>
</comment>